<keyword evidence="2" id="KW-1185">Reference proteome</keyword>
<evidence type="ECO:0000313" key="2">
    <source>
        <dbReference type="Proteomes" id="UP000187209"/>
    </source>
</evidence>
<protein>
    <submittedName>
        <fullName evidence="1">Uncharacterized protein</fullName>
    </submittedName>
</protein>
<proteinExistence type="predicted"/>
<reference evidence="1 2" key="1">
    <citation type="submission" date="2016-11" db="EMBL/GenBank/DDBJ databases">
        <title>The macronuclear genome of Stentor coeruleus: a giant cell with tiny introns.</title>
        <authorList>
            <person name="Slabodnick M."/>
            <person name="Ruby J.G."/>
            <person name="Reiff S.B."/>
            <person name="Swart E.C."/>
            <person name="Gosai S."/>
            <person name="Prabakaran S."/>
            <person name="Witkowska E."/>
            <person name="Larue G.E."/>
            <person name="Fisher S."/>
            <person name="Freeman R.M."/>
            <person name="Gunawardena J."/>
            <person name="Chu W."/>
            <person name="Stover N.A."/>
            <person name="Gregory B.D."/>
            <person name="Nowacki M."/>
            <person name="Derisi J."/>
            <person name="Roy S.W."/>
            <person name="Marshall W.F."/>
            <person name="Sood P."/>
        </authorList>
    </citation>
    <scope>NUCLEOTIDE SEQUENCE [LARGE SCALE GENOMIC DNA]</scope>
    <source>
        <strain evidence="1">WM001</strain>
    </source>
</reference>
<evidence type="ECO:0000313" key="1">
    <source>
        <dbReference type="EMBL" id="OMJ82590.1"/>
    </source>
</evidence>
<dbReference type="Proteomes" id="UP000187209">
    <property type="component" value="Unassembled WGS sequence"/>
</dbReference>
<comment type="caution">
    <text evidence="1">The sequence shown here is derived from an EMBL/GenBank/DDBJ whole genome shotgun (WGS) entry which is preliminary data.</text>
</comment>
<dbReference type="EMBL" id="MPUH01000334">
    <property type="protein sequence ID" value="OMJ82590.1"/>
    <property type="molecule type" value="Genomic_DNA"/>
</dbReference>
<dbReference type="AlphaFoldDB" id="A0A1R2C0S2"/>
<name>A0A1R2C0S2_9CILI</name>
<gene>
    <name evidence="1" type="ORF">SteCoe_16636</name>
</gene>
<sequence length="183" mass="21833">MLRRVLMSGVFTRRKKTLSYRLKRKMMRDKDRFSMTKTESPPLNSWVTKPRIYAMLKEVERMRNLNRHTIKYNAKVMSEFYMKADQYSEIASHRFLGDYWEIKQNQEALDEVKKEGKTLPEYLQRNMQAQPNKYEVPDRLGMFAKYQPQMSKFLPQKLADNWAISANMYLLTQKGPEAGEISD</sequence>
<organism evidence="1 2">
    <name type="scientific">Stentor coeruleus</name>
    <dbReference type="NCBI Taxonomy" id="5963"/>
    <lineage>
        <taxon>Eukaryota</taxon>
        <taxon>Sar</taxon>
        <taxon>Alveolata</taxon>
        <taxon>Ciliophora</taxon>
        <taxon>Postciliodesmatophora</taxon>
        <taxon>Heterotrichea</taxon>
        <taxon>Heterotrichida</taxon>
        <taxon>Stentoridae</taxon>
        <taxon>Stentor</taxon>
    </lineage>
</organism>
<dbReference type="OrthoDB" id="10615173at2759"/>
<accession>A0A1R2C0S2</accession>